<dbReference type="EMBL" id="LGRX02028408">
    <property type="protein sequence ID" value="KAK3248103.1"/>
    <property type="molecule type" value="Genomic_DNA"/>
</dbReference>
<dbReference type="Proteomes" id="UP001190700">
    <property type="component" value="Unassembled WGS sequence"/>
</dbReference>
<feature type="region of interest" description="Disordered" evidence="1">
    <location>
        <begin position="229"/>
        <end position="269"/>
    </location>
</feature>
<name>A0AAE0C5G6_9CHLO</name>
<proteinExistence type="predicted"/>
<protein>
    <submittedName>
        <fullName evidence="2">Uncharacterized protein</fullName>
    </submittedName>
</protein>
<feature type="region of interest" description="Disordered" evidence="1">
    <location>
        <begin position="32"/>
        <end position="68"/>
    </location>
</feature>
<gene>
    <name evidence="2" type="ORF">CYMTET_42419</name>
</gene>
<sequence>MMTMRLQETEDQFKRPAVRGPHVLEVHTGEPAVRPSTCEGVHEAGGEEPSLPRAGGEGPSTCGVHQGAVRSPSCEGAPGLAVRASTCGSAPGGLRACGEALHVPGDCQEAAGEGALLHEGGAISAKLRSICKCEEAALVWRAVTPEMGKPGFEGPQCCQEVQPSALKNASDISLLFKRTQPKAEKEVVSKHVADDLDLNGHRAFKVCCTDDGDHAAVSKPLDEHALGIRRIASPPIARTAKKSKGSKSPHAGGKSSGQKSLFAFFDKEQ</sequence>
<dbReference type="AlphaFoldDB" id="A0AAE0C5G6"/>
<organism evidence="2 3">
    <name type="scientific">Cymbomonas tetramitiformis</name>
    <dbReference type="NCBI Taxonomy" id="36881"/>
    <lineage>
        <taxon>Eukaryota</taxon>
        <taxon>Viridiplantae</taxon>
        <taxon>Chlorophyta</taxon>
        <taxon>Pyramimonadophyceae</taxon>
        <taxon>Pyramimonadales</taxon>
        <taxon>Pyramimonadaceae</taxon>
        <taxon>Cymbomonas</taxon>
    </lineage>
</organism>
<comment type="caution">
    <text evidence="2">The sequence shown here is derived from an EMBL/GenBank/DDBJ whole genome shotgun (WGS) entry which is preliminary data.</text>
</comment>
<evidence type="ECO:0000313" key="3">
    <source>
        <dbReference type="Proteomes" id="UP001190700"/>
    </source>
</evidence>
<reference evidence="2 3" key="1">
    <citation type="journal article" date="2015" name="Genome Biol. Evol.">
        <title>Comparative Genomics of a Bacterivorous Green Alga Reveals Evolutionary Causalities and Consequences of Phago-Mixotrophic Mode of Nutrition.</title>
        <authorList>
            <person name="Burns J.A."/>
            <person name="Paasch A."/>
            <person name="Narechania A."/>
            <person name="Kim E."/>
        </authorList>
    </citation>
    <scope>NUCLEOTIDE SEQUENCE [LARGE SCALE GENOMIC DNA]</scope>
    <source>
        <strain evidence="2 3">PLY_AMNH</strain>
    </source>
</reference>
<evidence type="ECO:0000256" key="1">
    <source>
        <dbReference type="SAM" id="MobiDB-lite"/>
    </source>
</evidence>
<accession>A0AAE0C5G6</accession>
<keyword evidence="3" id="KW-1185">Reference proteome</keyword>
<evidence type="ECO:0000313" key="2">
    <source>
        <dbReference type="EMBL" id="KAK3248103.1"/>
    </source>
</evidence>